<dbReference type="PRINTS" id="PR01438">
    <property type="entry name" value="UNVRSLSTRESS"/>
</dbReference>
<protein>
    <submittedName>
        <fullName evidence="3">Universal stress protein</fullName>
    </submittedName>
</protein>
<accession>A0ABY4YTB2</accession>
<dbReference type="PANTHER" id="PTHR46268">
    <property type="entry name" value="STRESS RESPONSE PROTEIN NHAX"/>
    <property type="match status" value="1"/>
</dbReference>
<reference evidence="3" key="1">
    <citation type="submission" date="2022-06" db="EMBL/GenBank/DDBJ databases">
        <title>Ornithinimicrobium HY1793.</title>
        <authorList>
            <person name="Huang Y."/>
        </authorList>
    </citation>
    <scope>NUCLEOTIDE SEQUENCE</scope>
    <source>
        <strain evidence="3">HY1793</strain>
    </source>
</reference>
<evidence type="ECO:0000313" key="4">
    <source>
        <dbReference type="Proteomes" id="UP001056455"/>
    </source>
</evidence>
<dbReference type="CDD" id="cd00293">
    <property type="entry name" value="USP-like"/>
    <property type="match status" value="2"/>
</dbReference>
<dbReference type="EMBL" id="CP099489">
    <property type="protein sequence ID" value="USQ79958.1"/>
    <property type="molecule type" value="Genomic_DNA"/>
</dbReference>
<dbReference type="Proteomes" id="UP001056455">
    <property type="component" value="Chromosome"/>
</dbReference>
<name>A0ABY4YTB2_9MICO</name>
<dbReference type="Pfam" id="PF00582">
    <property type="entry name" value="Usp"/>
    <property type="match status" value="2"/>
</dbReference>
<evidence type="ECO:0000259" key="2">
    <source>
        <dbReference type="Pfam" id="PF00582"/>
    </source>
</evidence>
<dbReference type="InterPro" id="IPR006015">
    <property type="entry name" value="Universal_stress_UspA"/>
</dbReference>
<feature type="domain" description="UspA" evidence="2">
    <location>
        <begin position="152"/>
        <end position="292"/>
    </location>
</feature>
<keyword evidence="4" id="KW-1185">Reference proteome</keyword>
<proteinExistence type="inferred from homology"/>
<gene>
    <name evidence="3" type="ORF">NF556_20620</name>
</gene>
<evidence type="ECO:0000313" key="3">
    <source>
        <dbReference type="EMBL" id="USQ79958.1"/>
    </source>
</evidence>
<dbReference type="RefSeq" id="WP_252593143.1">
    <property type="nucleotide sequence ID" value="NZ_CP099489.1"/>
</dbReference>
<dbReference type="SUPFAM" id="SSF52402">
    <property type="entry name" value="Adenine nucleotide alpha hydrolases-like"/>
    <property type="match status" value="2"/>
</dbReference>
<dbReference type="Gene3D" id="3.40.50.12370">
    <property type="match status" value="1"/>
</dbReference>
<organism evidence="3 4">
    <name type="scientific">Ornithinimicrobium faecis</name>
    <dbReference type="NCBI Taxonomy" id="2934158"/>
    <lineage>
        <taxon>Bacteria</taxon>
        <taxon>Bacillati</taxon>
        <taxon>Actinomycetota</taxon>
        <taxon>Actinomycetes</taxon>
        <taxon>Micrococcales</taxon>
        <taxon>Ornithinimicrobiaceae</taxon>
        <taxon>Ornithinimicrobium</taxon>
    </lineage>
</organism>
<evidence type="ECO:0000256" key="1">
    <source>
        <dbReference type="ARBA" id="ARBA00008791"/>
    </source>
</evidence>
<comment type="similarity">
    <text evidence="1">Belongs to the universal stress protein A family.</text>
</comment>
<sequence length="292" mass="30961">MTLLVGLGPLDDHSTIEFAATLARSDGQDLAIVSVVPAPWPTPISGGSDREYAVWAAEQGRAAAKRAREFIEEHCRGIEITTSWVRGRSAPSALRREAARIGADLIVLGSSRTMGRISLGSTADALLHSSPIPVAIGPHGYGAPDSGVIGRATVAFRGDAPSRRALRRTAEVCLRAGATLRVVTFAVASQGMFTAGVGRSERIVAAQWIDQVNVEQGRAVAELADLGIDPDQVEQSVAQGADWSKALQRVPWNENDILVVGSSREGRLSRLFLGPTGTRIVRAAHVPVVIVR</sequence>
<dbReference type="PANTHER" id="PTHR46268:SF6">
    <property type="entry name" value="UNIVERSAL STRESS PROTEIN UP12"/>
    <property type="match status" value="1"/>
</dbReference>
<feature type="domain" description="UspA" evidence="2">
    <location>
        <begin position="2"/>
        <end position="136"/>
    </location>
</feature>
<dbReference type="InterPro" id="IPR006016">
    <property type="entry name" value="UspA"/>
</dbReference>